<evidence type="ECO:0000313" key="3">
    <source>
        <dbReference type="Proteomes" id="UP000093482"/>
    </source>
</evidence>
<name>A0A1C0YB90_9BACL</name>
<keyword evidence="3" id="KW-1185">Reference proteome</keyword>
<dbReference type="InterPro" id="IPR036249">
    <property type="entry name" value="Thioredoxin-like_sf"/>
</dbReference>
<protein>
    <submittedName>
        <fullName evidence="2">Glutaredoxin</fullName>
    </submittedName>
</protein>
<dbReference type="EMBL" id="MATO01000077">
    <property type="protein sequence ID" value="OCS84452.1"/>
    <property type="molecule type" value="Genomic_DNA"/>
</dbReference>
<dbReference type="SUPFAM" id="SSF52833">
    <property type="entry name" value="Thioredoxin-like"/>
    <property type="match status" value="1"/>
</dbReference>
<dbReference type="RefSeq" id="WP_083995488.1">
    <property type="nucleotide sequence ID" value="NZ_MATO01000077.1"/>
</dbReference>
<comment type="caution">
    <text evidence="2">The sequence shown here is derived from an EMBL/GenBank/DDBJ whole genome shotgun (WGS) entry which is preliminary data.</text>
</comment>
<feature type="domain" description="Glutaredoxin" evidence="1">
    <location>
        <begin position="2"/>
        <end position="57"/>
    </location>
</feature>
<dbReference type="Pfam" id="PF00462">
    <property type="entry name" value="Glutaredoxin"/>
    <property type="match status" value="1"/>
</dbReference>
<dbReference type="PROSITE" id="PS51354">
    <property type="entry name" value="GLUTAREDOXIN_2"/>
    <property type="match status" value="1"/>
</dbReference>
<gene>
    <name evidence="2" type="ORF">A6K76_15580</name>
</gene>
<reference evidence="2 3" key="1">
    <citation type="submission" date="2016-07" db="EMBL/GenBank/DDBJ databases">
        <title>Caryophanon latum genome sequencing.</title>
        <authorList>
            <person name="Verma A."/>
            <person name="Pal Y."/>
            <person name="Krishnamurthi S."/>
        </authorList>
    </citation>
    <scope>NUCLEOTIDE SEQUENCE [LARGE SCALE GENOMIC DNA]</scope>
    <source>
        <strain evidence="2 3">DSM 14151</strain>
    </source>
</reference>
<dbReference type="Proteomes" id="UP000093482">
    <property type="component" value="Unassembled WGS sequence"/>
</dbReference>
<proteinExistence type="predicted"/>
<evidence type="ECO:0000259" key="1">
    <source>
        <dbReference type="Pfam" id="PF00462"/>
    </source>
</evidence>
<sequence length="72" mass="8000">MKLYTKTVCPKCLWVKSELVAKGIDVEVVNIDHEENARTFLQQQGVLAVPVLQTADELLVTTASILGFVEQQ</sequence>
<dbReference type="Gene3D" id="3.40.30.10">
    <property type="entry name" value="Glutaredoxin"/>
    <property type="match status" value="1"/>
</dbReference>
<organism evidence="2 3">
    <name type="scientific">Caryophanon latum</name>
    <dbReference type="NCBI Taxonomy" id="33977"/>
    <lineage>
        <taxon>Bacteria</taxon>
        <taxon>Bacillati</taxon>
        <taxon>Bacillota</taxon>
        <taxon>Bacilli</taxon>
        <taxon>Bacillales</taxon>
        <taxon>Caryophanaceae</taxon>
        <taxon>Caryophanon</taxon>
    </lineage>
</organism>
<evidence type="ECO:0000313" key="2">
    <source>
        <dbReference type="EMBL" id="OCS84452.1"/>
    </source>
</evidence>
<dbReference type="AlphaFoldDB" id="A0A1C0YB90"/>
<accession>A0A1C0YB90</accession>
<dbReference type="InterPro" id="IPR002109">
    <property type="entry name" value="Glutaredoxin"/>
</dbReference>
<dbReference type="OrthoDB" id="9795531at2"/>